<evidence type="ECO:0000256" key="1">
    <source>
        <dbReference type="ARBA" id="ARBA00022723"/>
    </source>
</evidence>
<dbReference type="KEGG" id="psco:LY89DRAFT_726501"/>
<dbReference type="EMBL" id="KQ947446">
    <property type="protein sequence ID" value="KUJ06449.1"/>
    <property type="molecule type" value="Genomic_DNA"/>
</dbReference>
<dbReference type="RefSeq" id="XP_018060804.1">
    <property type="nucleotide sequence ID" value="XM_018219058.1"/>
</dbReference>
<dbReference type="PANTHER" id="PTHR36206:SF13">
    <property type="entry name" value="TRANSCRIPTIONAL REGULATORY PROTEIN MOC3"/>
    <property type="match status" value="1"/>
</dbReference>
<dbReference type="GO" id="GO:0003677">
    <property type="term" value="F:DNA binding"/>
    <property type="evidence" value="ECO:0007669"/>
    <property type="project" value="UniProtKB-KW"/>
</dbReference>
<keyword evidence="6" id="KW-0539">Nucleus</keyword>
<evidence type="ECO:0000256" key="2">
    <source>
        <dbReference type="ARBA" id="ARBA00022833"/>
    </source>
</evidence>
<dbReference type="GO" id="GO:0046872">
    <property type="term" value="F:metal ion binding"/>
    <property type="evidence" value="ECO:0007669"/>
    <property type="project" value="UniProtKB-KW"/>
</dbReference>
<keyword evidence="4" id="KW-0238">DNA-binding</keyword>
<dbReference type="PANTHER" id="PTHR36206">
    <property type="entry name" value="ASPERCRYPTIN BIOSYNTHESIS CLUSTER-SPECIFIC TRANSCRIPTION REGULATOR ATNN-RELATED"/>
    <property type="match status" value="1"/>
</dbReference>
<evidence type="ECO:0000256" key="6">
    <source>
        <dbReference type="ARBA" id="ARBA00023242"/>
    </source>
</evidence>
<sequence length="544" mass="62085">MPTQYLWVVKNSRSKRLSRSSRSEESQIRHHVQRQRLIAIQERRKTSTDEQLQRQSHEEIPGRFSLNLCYPDLTGSEKRGLNHFINRTAREWSGWQDSVFWNSLALQTCHQERSIAHGLIAIGAWHEYCGLPSQNANRAYLCQFALAQSVKAFAQGRISNHSTLLITLISCIILSTLQNFRDYQAYRLLRSANAMLKRLDDPDAAYDAELEGMNRDLVEREVRPLINRMEARRCVMCDQPAALMYSIQQSQPQIQSVCQLPVVPQAFTTLRSARDSLESILNWGHDHVPDFSCRANSKEIFGAILRDRIGQWQAALDHCQDPGTSHILLQIASLNRLILLCTVESRSETDFDVYNPVFQRIVDLVTCLPRPSYAHTYVSFGIDCGLIDIVALVGSRCHDPVIRRTALTWLLNTERFEGDRLSSDSGYIIRAWMTLEEGDGPISSAADIPECVRRRLVLGERYHAQRRLKLTFARSPYESSTGTNTDVIWLEDTNPANLKAIANTHGEEMPDVIFSPCHAAFLDDEKGTYHHIHTTKFYFPISKA</sequence>
<protein>
    <submittedName>
        <fullName evidence="7">Uncharacterized protein</fullName>
    </submittedName>
</protein>
<evidence type="ECO:0000256" key="4">
    <source>
        <dbReference type="ARBA" id="ARBA00023125"/>
    </source>
</evidence>
<dbReference type="InParanoid" id="A0A132B333"/>
<keyword evidence="1" id="KW-0479">Metal-binding</keyword>
<keyword evidence="5" id="KW-0804">Transcription</keyword>
<organism evidence="7 8">
    <name type="scientific">Mollisia scopiformis</name>
    <name type="common">Conifer needle endophyte fungus</name>
    <name type="synonym">Phialocephala scopiformis</name>
    <dbReference type="NCBI Taxonomy" id="149040"/>
    <lineage>
        <taxon>Eukaryota</taxon>
        <taxon>Fungi</taxon>
        <taxon>Dikarya</taxon>
        <taxon>Ascomycota</taxon>
        <taxon>Pezizomycotina</taxon>
        <taxon>Leotiomycetes</taxon>
        <taxon>Helotiales</taxon>
        <taxon>Mollisiaceae</taxon>
        <taxon>Mollisia</taxon>
    </lineage>
</organism>
<gene>
    <name evidence="7" type="ORF">LY89DRAFT_726501</name>
</gene>
<keyword evidence="8" id="KW-1185">Reference proteome</keyword>
<evidence type="ECO:0000313" key="8">
    <source>
        <dbReference type="Proteomes" id="UP000070700"/>
    </source>
</evidence>
<dbReference type="Proteomes" id="UP000070700">
    <property type="component" value="Unassembled WGS sequence"/>
</dbReference>
<keyword evidence="3" id="KW-0805">Transcription regulation</keyword>
<dbReference type="AlphaFoldDB" id="A0A132B333"/>
<dbReference type="InterPro" id="IPR052360">
    <property type="entry name" value="Transcr_Regulatory_Proteins"/>
</dbReference>
<evidence type="ECO:0000256" key="3">
    <source>
        <dbReference type="ARBA" id="ARBA00023015"/>
    </source>
</evidence>
<evidence type="ECO:0000313" key="7">
    <source>
        <dbReference type="EMBL" id="KUJ06449.1"/>
    </source>
</evidence>
<dbReference type="OrthoDB" id="2593732at2759"/>
<reference evidence="7 8" key="1">
    <citation type="submission" date="2015-10" db="EMBL/GenBank/DDBJ databases">
        <title>Full genome of DAOMC 229536 Phialocephala scopiformis, a fungal endophyte of spruce producing the potent anti-insectan compound rugulosin.</title>
        <authorList>
            <consortium name="DOE Joint Genome Institute"/>
            <person name="Walker A.K."/>
            <person name="Frasz S.L."/>
            <person name="Seifert K.A."/>
            <person name="Miller J.D."/>
            <person name="Mondo S.J."/>
            <person name="Labutti K."/>
            <person name="Lipzen A."/>
            <person name="Dockter R."/>
            <person name="Kennedy M."/>
            <person name="Grigoriev I.V."/>
            <person name="Spatafora J.W."/>
        </authorList>
    </citation>
    <scope>NUCLEOTIDE SEQUENCE [LARGE SCALE GENOMIC DNA]</scope>
    <source>
        <strain evidence="7 8">CBS 120377</strain>
    </source>
</reference>
<name>A0A132B333_MOLSC</name>
<evidence type="ECO:0000256" key="5">
    <source>
        <dbReference type="ARBA" id="ARBA00023163"/>
    </source>
</evidence>
<keyword evidence="2" id="KW-0862">Zinc</keyword>
<dbReference type="GeneID" id="28828784"/>
<accession>A0A132B333</accession>
<proteinExistence type="predicted"/>